<accession>A0ABV9BP09</accession>
<evidence type="ECO:0000256" key="3">
    <source>
        <dbReference type="ARBA" id="ARBA00023295"/>
    </source>
</evidence>
<keyword evidence="2 4" id="KW-0378">Hydrolase</keyword>
<comment type="similarity">
    <text evidence="1">Belongs to the glycosyl hydrolase 25 family.</text>
</comment>
<sequence>MRTRLTAKGLRMGIYGQDWASYQSSTPDTSGLSFAFVKITEGLGYLNPKWVSQRDHAKANGLVWGAYHYPHMANDPRAEADYFLRQVAWRPGDIIVLDWEGYDDANANVPRSRQLVYRDAWLAYVKAEMPDYPVGMYCNLDYWLNVDRTSTCGDFLWIATAGRTAGRPGIQDPWLFHQYSEAGGVDRDYCPLGSTAELRDWSLSFQRTPPTPPARYTEEDMYSYFDVPANADFDLPVEPAGTLAAPAGGARNGPIWLVLSAQGRDAQVTTAFHVEGGAWGRPAGPVPVTLTGDKLVLHLPTDRLVDKVRIRSTAPLTGYLVGRQVA</sequence>
<gene>
    <name evidence="4" type="ORF">ACFPEN_22295</name>
</gene>
<evidence type="ECO:0000256" key="2">
    <source>
        <dbReference type="ARBA" id="ARBA00022801"/>
    </source>
</evidence>
<dbReference type="GO" id="GO:0016787">
    <property type="term" value="F:hydrolase activity"/>
    <property type="evidence" value="ECO:0007669"/>
    <property type="project" value="UniProtKB-KW"/>
</dbReference>
<dbReference type="Pfam" id="PF01183">
    <property type="entry name" value="Glyco_hydro_25"/>
    <property type="match status" value="1"/>
</dbReference>
<proteinExistence type="inferred from homology"/>
<name>A0ABV9BP09_9ACTN</name>
<reference evidence="5" key="1">
    <citation type="journal article" date="2019" name="Int. J. Syst. Evol. Microbiol.">
        <title>The Global Catalogue of Microorganisms (GCM) 10K type strain sequencing project: providing services to taxonomists for standard genome sequencing and annotation.</title>
        <authorList>
            <consortium name="The Broad Institute Genomics Platform"/>
            <consortium name="The Broad Institute Genome Sequencing Center for Infectious Disease"/>
            <person name="Wu L."/>
            <person name="Ma J."/>
        </authorList>
    </citation>
    <scope>NUCLEOTIDE SEQUENCE [LARGE SCALE GENOMIC DNA]</scope>
    <source>
        <strain evidence="5">CECT 8064</strain>
    </source>
</reference>
<evidence type="ECO:0000256" key="1">
    <source>
        <dbReference type="ARBA" id="ARBA00010646"/>
    </source>
</evidence>
<dbReference type="PANTHER" id="PTHR34135:SF2">
    <property type="entry name" value="LYSOZYME"/>
    <property type="match status" value="1"/>
</dbReference>
<dbReference type="SMART" id="SM00641">
    <property type="entry name" value="Glyco_25"/>
    <property type="match status" value="1"/>
</dbReference>
<dbReference type="PROSITE" id="PS51904">
    <property type="entry name" value="GLYCOSYL_HYDROL_F25_2"/>
    <property type="match status" value="1"/>
</dbReference>
<evidence type="ECO:0000313" key="4">
    <source>
        <dbReference type="EMBL" id="MFC4515671.1"/>
    </source>
</evidence>
<dbReference type="RefSeq" id="WP_240667210.1">
    <property type="nucleotide sequence ID" value="NZ_JBHSFS010000010.1"/>
</dbReference>
<dbReference type="EMBL" id="JBHSFS010000010">
    <property type="protein sequence ID" value="MFC4515671.1"/>
    <property type="molecule type" value="Genomic_DNA"/>
</dbReference>
<comment type="caution">
    <text evidence="4">The sequence shown here is derived from an EMBL/GenBank/DDBJ whole genome shotgun (WGS) entry which is preliminary data.</text>
</comment>
<dbReference type="InterPro" id="IPR017853">
    <property type="entry name" value="GH"/>
</dbReference>
<dbReference type="InterPro" id="IPR002053">
    <property type="entry name" value="Glyco_hydro_25"/>
</dbReference>
<dbReference type="CDD" id="cd00599">
    <property type="entry name" value="GH25_muramidase"/>
    <property type="match status" value="1"/>
</dbReference>
<organism evidence="4 5">
    <name type="scientific">Streptomyces ehimensis</name>
    <dbReference type="NCBI Taxonomy" id="68195"/>
    <lineage>
        <taxon>Bacteria</taxon>
        <taxon>Bacillati</taxon>
        <taxon>Actinomycetota</taxon>
        <taxon>Actinomycetes</taxon>
        <taxon>Kitasatosporales</taxon>
        <taxon>Streptomycetaceae</taxon>
        <taxon>Streptomyces</taxon>
    </lineage>
</organism>
<protein>
    <submittedName>
        <fullName evidence="4">Glycoside hydrolase family 25 protein</fullName>
    </submittedName>
</protein>
<keyword evidence="5" id="KW-1185">Reference proteome</keyword>
<evidence type="ECO:0000313" key="5">
    <source>
        <dbReference type="Proteomes" id="UP001595990"/>
    </source>
</evidence>
<dbReference type="InterPro" id="IPR018077">
    <property type="entry name" value="Glyco_hydro_fam25_subgr"/>
</dbReference>
<dbReference type="Proteomes" id="UP001595990">
    <property type="component" value="Unassembled WGS sequence"/>
</dbReference>
<dbReference type="SUPFAM" id="SSF51445">
    <property type="entry name" value="(Trans)glycosidases"/>
    <property type="match status" value="1"/>
</dbReference>
<dbReference type="PANTHER" id="PTHR34135">
    <property type="entry name" value="LYSOZYME"/>
    <property type="match status" value="1"/>
</dbReference>
<keyword evidence="3" id="KW-0326">Glycosidase</keyword>
<dbReference type="Gene3D" id="3.20.20.80">
    <property type="entry name" value="Glycosidases"/>
    <property type="match status" value="1"/>
</dbReference>